<evidence type="ECO:0008006" key="7">
    <source>
        <dbReference type="Google" id="ProtNLM"/>
    </source>
</evidence>
<feature type="region of interest" description="Disordered" evidence="4">
    <location>
        <begin position="389"/>
        <end position="408"/>
    </location>
</feature>
<gene>
    <name evidence="5" type="ORF">B7P43_G00990</name>
</gene>
<feature type="coiled-coil region" evidence="3">
    <location>
        <begin position="126"/>
        <end position="271"/>
    </location>
</feature>
<comment type="caution">
    <text evidence="5">The sequence shown here is derived from an EMBL/GenBank/DDBJ whole genome shotgun (WGS) entry which is preliminary data.</text>
</comment>
<protein>
    <recommendedName>
        <fullName evidence="7">Coiled-coil domain-containing protein 149</fullName>
    </recommendedName>
</protein>
<name>A0A2J7PG84_9NEOP</name>
<dbReference type="Pfam" id="PF09789">
    <property type="entry name" value="CC149"/>
    <property type="match status" value="1"/>
</dbReference>
<accession>A0A2J7PG84</accession>
<evidence type="ECO:0000256" key="3">
    <source>
        <dbReference type="SAM" id="Coils"/>
    </source>
</evidence>
<reference evidence="5 6" key="1">
    <citation type="submission" date="2017-12" db="EMBL/GenBank/DDBJ databases">
        <title>Hemimetabolous genomes reveal molecular basis of termite eusociality.</title>
        <authorList>
            <person name="Harrison M.C."/>
            <person name="Jongepier E."/>
            <person name="Robertson H.M."/>
            <person name="Arning N."/>
            <person name="Bitard-Feildel T."/>
            <person name="Chao H."/>
            <person name="Childers C.P."/>
            <person name="Dinh H."/>
            <person name="Doddapaneni H."/>
            <person name="Dugan S."/>
            <person name="Gowin J."/>
            <person name="Greiner C."/>
            <person name="Han Y."/>
            <person name="Hu H."/>
            <person name="Hughes D.S.T."/>
            <person name="Huylmans A.-K."/>
            <person name="Kemena C."/>
            <person name="Kremer L.P.M."/>
            <person name="Lee S.L."/>
            <person name="Lopez-Ezquerra A."/>
            <person name="Mallet L."/>
            <person name="Monroy-Kuhn J.M."/>
            <person name="Moser A."/>
            <person name="Murali S.C."/>
            <person name="Muzny D.M."/>
            <person name="Otani S."/>
            <person name="Piulachs M.-D."/>
            <person name="Poelchau M."/>
            <person name="Qu J."/>
            <person name="Schaub F."/>
            <person name="Wada-Katsumata A."/>
            <person name="Worley K.C."/>
            <person name="Xie Q."/>
            <person name="Ylla G."/>
            <person name="Poulsen M."/>
            <person name="Gibbs R.A."/>
            <person name="Schal C."/>
            <person name="Richards S."/>
            <person name="Belles X."/>
            <person name="Korb J."/>
            <person name="Bornberg-Bauer E."/>
        </authorList>
    </citation>
    <scope>NUCLEOTIDE SEQUENCE [LARGE SCALE GENOMIC DNA]</scope>
    <source>
        <tissue evidence="5">Whole body</tissue>
    </source>
</reference>
<keyword evidence="6" id="KW-1185">Reference proteome</keyword>
<evidence type="ECO:0000256" key="1">
    <source>
        <dbReference type="ARBA" id="ARBA00005872"/>
    </source>
</evidence>
<dbReference type="PANTHER" id="PTHR21682:SF2">
    <property type="entry name" value="COILED-COIL DOMAIN-CONTAINING PROTEIN 149"/>
    <property type="match status" value="1"/>
</dbReference>
<proteinExistence type="inferred from homology"/>
<organism evidence="5 6">
    <name type="scientific">Cryptotermes secundus</name>
    <dbReference type="NCBI Taxonomy" id="105785"/>
    <lineage>
        <taxon>Eukaryota</taxon>
        <taxon>Metazoa</taxon>
        <taxon>Ecdysozoa</taxon>
        <taxon>Arthropoda</taxon>
        <taxon>Hexapoda</taxon>
        <taxon>Insecta</taxon>
        <taxon>Pterygota</taxon>
        <taxon>Neoptera</taxon>
        <taxon>Polyneoptera</taxon>
        <taxon>Dictyoptera</taxon>
        <taxon>Blattodea</taxon>
        <taxon>Blattoidea</taxon>
        <taxon>Termitoidae</taxon>
        <taxon>Kalotermitidae</taxon>
        <taxon>Cryptotermitinae</taxon>
        <taxon>Cryptotermes</taxon>
    </lineage>
</organism>
<dbReference type="OrthoDB" id="5917629at2759"/>
<comment type="similarity">
    <text evidence="1">Belongs to the CCDC149 family.</text>
</comment>
<feature type="region of interest" description="Disordered" evidence="4">
    <location>
        <begin position="447"/>
        <end position="485"/>
    </location>
</feature>
<dbReference type="Proteomes" id="UP000235965">
    <property type="component" value="Unassembled WGS sequence"/>
</dbReference>
<dbReference type="STRING" id="105785.A0A2J7PG84"/>
<dbReference type="PANTHER" id="PTHR21682">
    <property type="entry name" value="COILED-COIL DOMAIN-CONTAINING PROTEIN 149"/>
    <property type="match status" value="1"/>
</dbReference>
<keyword evidence="2 3" id="KW-0175">Coiled coil</keyword>
<dbReference type="AlphaFoldDB" id="A0A2J7PG84"/>
<dbReference type="InParanoid" id="A0A2J7PG84"/>
<feature type="coiled-coil region" evidence="3">
    <location>
        <begin position="70"/>
        <end position="97"/>
    </location>
</feature>
<dbReference type="FunCoup" id="A0A2J7PG84">
    <property type="interactions" value="35"/>
</dbReference>
<evidence type="ECO:0000313" key="6">
    <source>
        <dbReference type="Proteomes" id="UP000235965"/>
    </source>
</evidence>
<evidence type="ECO:0000256" key="2">
    <source>
        <dbReference type="ARBA" id="ARBA00023054"/>
    </source>
</evidence>
<dbReference type="InterPro" id="IPR019179">
    <property type="entry name" value="CC149"/>
</dbReference>
<sequence>MVGVVIFAEVVRVCRSVSQRTCLFLSNCRVMANVPGKIEEYVDSFLAENSALQRKLQSKAEALLILSKELDQCRTERDQFRLMAEQLQDRYSMLKKKSHDLGFSRLTLHPDGIDSKRRGNTLAQILGETTEQNKALKIEVEDLRQKLRDAHGDIKALRISLGQQRSGTNVGDSQAFPSHQREQLVQQLETLSLKCTQMETDLQAVLDEKEELVTERDAYKCKVHRLNHELNAVLKGDKTRLVDIDALVMENRYLKERLVQAEEEKEMSNQALSKYKGMLDKNRSRGTVKLGTNSTGMVMSHKQVQQLLERGSSAQLPNTVATLSDLKSLCLALLEALGDKVLALNHQRKANKILANRISDLEEAVQRGHPATFPSQLLLEGYASSEVDQNASSILSPEHPGSSDSEGECISSIHLNSEGIQDAFTTLEINGEGSQSEITAVDGMEVSKKISTSKPSQHDLTVTRGHESPPHQYLSSRHSEKPDNDIRDKYRMYGKCKVVSMLNEAPCPEYVFVSGGIAPHIPNLSSKVEVCGHLHAPTTFPHEEPLVPIGYEAGQTQGLVSML</sequence>
<feature type="compositionally biased region" description="Polar residues" evidence="4">
    <location>
        <begin position="449"/>
        <end position="460"/>
    </location>
</feature>
<dbReference type="EMBL" id="NEVH01025635">
    <property type="protein sequence ID" value="PNF15347.1"/>
    <property type="molecule type" value="Genomic_DNA"/>
</dbReference>
<evidence type="ECO:0000313" key="5">
    <source>
        <dbReference type="EMBL" id="PNF15347.1"/>
    </source>
</evidence>
<evidence type="ECO:0000256" key="4">
    <source>
        <dbReference type="SAM" id="MobiDB-lite"/>
    </source>
</evidence>